<dbReference type="InterPro" id="IPR046342">
    <property type="entry name" value="CBS_dom_sf"/>
</dbReference>
<evidence type="ECO:0000313" key="4">
    <source>
        <dbReference type="EMBL" id="KHD07799.1"/>
    </source>
</evidence>
<organism evidence="4 5">
    <name type="scientific">Candidatus Thiomargarita nelsonii</name>
    <dbReference type="NCBI Taxonomy" id="1003181"/>
    <lineage>
        <taxon>Bacteria</taxon>
        <taxon>Pseudomonadati</taxon>
        <taxon>Pseudomonadota</taxon>
        <taxon>Gammaproteobacteria</taxon>
        <taxon>Thiotrichales</taxon>
        <taxon>Thiotrichaceae</taxon>
        <taxon>Thiomargarita</taxon>
    </lineage>
</organism>
<dbReference type="CDD" id="cd04623">
    <property type="entry name" value="CBS_pair_bac_euk"/>
    <property type="match status" value="1"/>
</dbReference>
<name>A0A0A6PMS0_9GAMM</name>
<keyword evidence="1 2" id="KW-0129">CBS domain</keyword>
<feature type="domain" description="CBS" evidence="3">
    <location>
        <begin position="54"/>
        <end position="110"/>
    </location>
</feature>
<evidence type="ECO:0000256" key="2">
    <source>
        <dbReference type="PROSITE-ProRule" id="PRU00703"/>
    </source>
</evidence>
<dbReference type="InterPro" id="IPR044725">
    <property type="entry name" value="CBSX3_CBS_dom"/>
</dbReference>
<dbReference type="Proteomes" id="UP000030428">
    <property type="component" value="Unassembled WGS sequence"/>
</dbReference>
<gene>
    <name evidence="4" type="ORF">PN36_27970</name>
</gene>
<dbReference type="SMART" id="SM00116">
    <property type="entry name" value="CBS"/>
    <property type="match status" value="2"/>
</dbReference>
<evidence type="ECO:0000259" key="3">
    <source>
        <dbReference type="PROSITE" id="PS51371"/>
    </source>
</evidence>
<dbReference type="Gene3D" id="3.10.580.10">
    <property type="entry name" value="CBS-domain"/>
    <property type="match status" value="1"/>
</dbReference>
<proteinExistence type="predicted"/>
<evidence type="ECO:0000256" key="1">
    <source>
        <dbReference type="ARBA" id="ARBA00023122"/>
    </source>
</evidence>
<dbReference type="EMBL" id="JSZA02000177">
    <property type="protein sequence ID" value="KHD07799.1"/>
    <property type="molecule type" value="Genomic_DNA"/>
</dbReference>
<reference evidence="4 5" key="1">
    <citation type="journal article" date="2016" name="Front. Microbiol.">
        <title>Single-Cell (Meta-)Genomics of a Dimorphic Candidatus Thiomargarita nelsonii Reveals Genomic Plasticity.</title>
        <authorList>
            <person name="Flood B.E."/>
            <person name="Fliss P."/>
            <person name="Jones D.S."/>
            <person name="Dick G.J."/>
            <person name="Jain S."/>
            <person name="Kaster A.K."/>
            <person name="Winkel M."/>
            <person name="Mussmann M."/>
            <person name="Bailey J."/>
        </authorList>
    </citation>
    <scope>NUCLEOTIDE SEQUENCE [LARGE SCALE GENOMIC DNA]</scope>
    <source>
        <strain evidence="4">Hydrate Ridge</strain>
    </source>
</reference>
<dbReference type="SUPFAM" id="SSF54631">
    <property type="entry name" value="CBS-domain pair"/>
    <property type="match status" value="1"/>
</dbReference>
<keyword evidence="5" id="KW-1185">Reference proteome</keyword>
<comment type="caution">
    <text evidence="4">The sequence shown here is derived from an EMBL/GenBank/DDBJ whole genome shotgun (WGS) entry which is preliminary data.</text>
</comment>
<dbReference type="PANTHER" id="PTHR43080:SF2">
    <property type="entry name" value="CBS DOMAIN-CONTAINING PROTEIN"/>
    <property type="match status" value="1"/>
</dbReference>
<dbReference type="Pfam" id="PF00571">
    <property type="entry name" value="CBS"/>
    <property type="match status" value="2"/>
</dbReference>
<dbReference type="InterPro" id="IPR051257">
    <property type="entry name" value="Diverse_CBS-Domain"/>
</dbReference>
<evidence type="ECO:0000313" key="5">
    <source>
        <dbReference type="Proteomes" id="UP000030428"/>
    </source>
</evidence>
<protein>
    <recommendedName>
        <fullName evidence="3">CBS domain-containing protein</fullName>
    </recommendedName>
</protein>
<dbReference type="PANTHER" id="PTHR43080">
    <property type="entry name" value="CBS DOMAIN-CONTAINING PROTEIN CBSX3, MITOCHONDRIAL"/>
    <property type="match status" value="1"/>
</dbReference>
<feature type="domain" description="CBS" evidence="3">
    <location>
        <begin position="1"/>
        <end position="45"/>
    </location>
</feature>
<sequence>MQTAVQKMYDKRIGALLVKSETGEPVGILTDRDILRFYAEQLGDASQVKVSEVMTQDFFVETLESTTGHAESVMTEKRVRHLPIVDEGKIVGLISIGDLVKAKLDETVGEAKYLRDYIAS</sequence>
<dbReference type="InterPro" id="IPR000644">
    <property type="entry name" value="CBS_dom"/>
</dbReference>
<dbReference type="PROSITE" id="PS51371">
    <property type="entry name" value="CBS"/>
    <property type="match status" value="2"/>
</dbReference>
<dbReference type="AlphaFoldDB" id="A0A0A6PMS0"/>
<accession>A0A0A6PMS0</accession>